<dbReference type="InterPro" id="IPR027417">
    <property type="entry name" value="P-loop_NTPase"/>
</dbReference>
<evidence type="ECO:0000256" key="6">
    <source>
        <dbReference type="ARBA" id="ARBA00022840"/>
    </source>
</evidence>
<gene>
    <name evidence="13" type="ORF">EDF64_103123</name>
</gene>
<keyword evidence="7 10" id="KW-1133">Transmembrane helix</keyword>
<dbReference type="Pfam" id="PF00005">
    <property type="entry name" value="ABC_tran"/>
    <property type="match status" value="1"/>
</dbReference>
<dbReference type="Pfam" id="PF00664">
    <property type="entry name" value="ABC_membrane"/>
    <property type="match status" value="1"/>
</dbReference>
<protein>
    <submittedName>
        <fullName evidence="13">ATP-binding cassette subfamily B protein</fullName>
    </submittedName>
</protein>
<evidence type="ECO:0000256" key="1">
    <source>
        <dbReference type="ARBA" id="ARBA00004651"/>
    </source>
</evidence>
<name>A0A4R6DLR8_9MICO</name>
<evidence type="ECO:0000259" key="11">
    <source>
        <dbReference type="PROSITE" id="PS50893"/>
    </source>
</evidence>
<dbReference type="EMBL" id="SNVW01000003">
    <property type="protein sequence ID" value="TDN45199.1"/>
    <property type="molecule type" value="Genomic_DNA"/>
</dbReference>
<comment type="subcellular location">
    <subcellularLocation>
        <location evidence="1">Cell membrane</location>
        <topology evidence="1">Multi-pass membrane protein</topology>
    </subcellularLocation>
</comment>
<evidence type="ECO:0000313" key="14">
    <source>
        <dbReference type="Proteomes" id="UP000295764"/>
    </source>
</evidence>
<feature type="transmembrane region" description="Helical" evidence="10">
    <location>
        <begin position="173"/>
        <end position="193"/>
    </location>
</feature>
<feature type="transmembrane region" description="Helical" evidence="10">
    <location>
        <begin position="259"/>
        <end position="282"/>
    </location>
</feature>
<dbReference type="PANTHER" id="PTHR43394">
    <property type="entry name" value="ATP-DEPENDENT PERMEASE MDL1, MITOCHONDRIAL"/>
    <property type="match status" value="1"/>
</dbReference>
<dbReference type="InterPro" id="IPR003439">
    <property type="entry name" value="ABC_transporter-like_ATP-bd"/>
</dbReference>
<feature type="transmembrane region" description="Helical" evidence="10">
    <location>
        <begin position="72"/>
        <end position="91"/>
    </location>
</feature>
<evidence type="ECO:0000256" key="8">
    <source>
        <dbReference type="ARBA" id="ARBA00023136"/>
    </source>
</evidence>
<keyword evidence="2" id="KW-0813">Transport</keyword>
<feature type="domain" description="ABC transmembrane type-1" evidence="12">
    <location>
        <begin position="36"/>
        <end position="315"/>
    </location>
</feature>
<dbReference type="RefSeq" id="WP_133519050.1">
    <property type="nucleotide sequence ID" value="NZ_SNVW01000003.1"/>
</dbReference>
<dbReference type="PROSITE" id="PS50929">
    <property type="entry name" value="ABC_TM1F"/>
    <property type="match status" value="1"/>
</dbReference>
<evidence type="ECO:0000256" key="10">
    <source>
        <dbReference type="SAM" id="Phobius"/>
    </source>
</evidence>
<evidence type="ECO:0000256" key="5">
    <source>
        <dbReference type="ARBA" id="ARBA00022741"/>
    </source>
</evidence>
<keyword evidence="8 10" id="KW-0472">Membrane</keyword>
<comment type="caution">
    <text evidence="13">The sequence shown here is derived from an EMBL/GenBank/DDBJ whole genome shotgun (WGS) entry which is preliminary data.</text>
</comment>
<dbReference type="InterPro" id="IPR017871">
    <property type="entry name" value="ABC_transporter-like_CS"/>
</dbReference>
<dbReference type="PROSITE" id="PS50893">
    <property type="entry name" value="ABC_TRANSPORTER_2"/>
    <property type="match status" value="1"/>
</dbReference>
<evidence type="ECO:0000256" key="7">
    <source>
        <dbReference type="ARBA" id="ARBA00022989"/>
    </source>
</evidence>
<dbReference type="SUPFAM" id="SSF90123">
    <property type="entry name" value="ABC transporter transmembrane region"/>
    <property type="match status" value="1"/>
</dbReference>
<dbReference type="GO" id="GO:0016887">
    <property type="term" value="F:ATP hydrolysis activity"/>
    <property type="evidence" value="ECO:0007669"/>
    <property type="project" value="InterPro"/>
</dbReference>
<evidence type="ECO:0000256" key="9">
    <source>
        <dbReference type="ARBA" id="ARBA00061644"/>
    </source>
</evidence>
<dbReference type="PANTHER" id="PTHR43394:SF1">
    <property type="entry name" value="ATP-BINDING CASSETTE SUB-FAMILY B MEMBER 10, MITOCHONDRIAL"/>
    <property type="match status" value="1"/>
</dbReference>
<comment type="similarity">
    <text evidence="9">Belongs to the ABC transporter superfamily. Lipid exporter (TC 3.A.1.106) family.</text>
</comment>
<dbReference type="FunFam" id="3.40.50.300:FF:000299">
    <property type="entry name" value="ABC transporter ATP-binding protein/permease"/>
    <property type="match status" value="1"/>
</dbReference>
<accession>A0A4R6DLR8</accession>
<dbReference type="AlphaFoldDB" id="A0A4R6DLR8"/>
<dbReference type="Proteomes" id="UP000295764">
    <property type="component" value="Unassembled WGS sequence"/>
</dbReference>
<proteinExistence type="inferred from homology"/>
<dbReference type="InterPro" id="IPR036640">
    <property type="entry name" value="ABC1_TM_sf"/>
</dbReference>
<keyword evidence="4 10" id="KW-0812">Transmembrane</keyword>
<dbReference type="InterPro" id="IPR003593">
    <property type="entry name" value="AAA+_ATPase"/>
</dbReference>
<keyword evidence="5" id="KW-0547">Nucleotide-binding</keyword>
<feature type="transmembrane region" description="Helical" evidence="10">
    <location>
        <begin position="146"/>
        <end position="167"/>
    </location>
</feature>
<dbReference type="SMART" id="SM00382">
    <property type="entry name" value="AAA"/>
    <property type="match status" value="1"/>
</dbReference>
<dbReference type="STRING" id="2035.RU06_11935"/>
<feature type="transmembrane region" description="Helical" evidence="10">
    <location>
        <begin position="35"/>
        <end position="60"/>
    </location>
</feature>
<sequence length="607" mass="66378">MSKTPDQARPSTDRPSTFRAIARIYPYVKPYRGRLIAGMAAAMGASLVALAIPYVLQWLVDGPLSSKDSAQIWPAGLGVLALGILEAFFIASRRRMVMRPSTRIETSMRNALYAKLQDLPVAFHDRWESGQLLSRSVSDLSLIRRWLAFGVVLLVVNIVTIVVGFVVLFTFGWLLGLVFLIASIPLWINGLLFERRYSVVARRSQDQVGDLATSVEQSVHGIRVLKAFGRGGHKLEEFSEQAEALRGTEIKKAKAIASIWLWLLLVPDVAFALCLLAGIYLASQGQLSVGQLFAFFATATVLRFPIESIGFLLSMTFDTRTAVDRFFEVMDSENTITDPEHPKTIAEPHGALSFNAVHFRYQDSAPQYPDLINGVELRLEPGETMALVGLTGCGKTTLLSLVPRLYDVTGGSVTIDGVDIRDLTREELRRHVGVAFEDATLFSTTVRENVLLGRPDVTGAEADALMREALDIAQASFVDDLPDGVDTRVGEEGLSLSGGQRQRLALARAIAARPSVLVLDDPLSALDVDTEARVEAGLRRVLAETTSLIVAHRPSTVTLADRVALMENGVVTAVGTHSELMATNDHYRYVISSLDEDDVTAREEAMA</sequence>
<organism evidence="13 14">
    <name type="scientific">Curtobacterium flaccumfaciens</name>
    <dbReference type="NCBI Taxonomy" id="2035"/>
    <lineage>
        <taxon>Bacteria</taxon>
        <taxon>Bacillati</taxon>
        <taxon>Actinomycetota</taxon>
        <taxon>Actinomycetes</taxon>
        <taxon>Micrococcales</taxon>
        <taxon>Microbacteriaceae</taxon>
        <taxon>Curtobacterium</taxon>
    </lineage>
</organism>
<evidence type="ECO:0000256" key="4">
    <source>
        <dbReference type="ARBA" id="ARBA00022692"/>
    </source>
</evidence>
<evidence type="ECO:0000313" key="13">
    <source>
        <dbReference type="EMBL" id="TDN45199.1"/>
    </source>
</evidence>
<evidence type="ECO:0000256" key="2">
    <source>
        <dbReference type="ARBA" id="ARBA00022448"/>
    </source>
</evidence>
<feature type="transmembrane region" description="Helical" evidence="10">
    <location>
        <begin position="288"/>
        <end position="306"/>
    </location>
</feature>
<dbReference type="CDD" id="cd18543">
    <property type="entry name" value="ABC_6TM_Rv0194_D1_like"/>
    <property type="match status" value="1"/>
</dbReference>
<keyword evidence="6 13" id="KW-0067">ATP-binding</keyword>
<dbReference type="PROSITE" id="PS00211">
    <property type="entry name" value="ABC_TRANSPORTER_1"/>
    <property type="match status" value="1"/>
</dbReference>
<keyword evidence="3" id="KW-1003">Cell membrane</keyword>
<dbReference type="OrthoDB" id="9806127at2"/>
<feature type="domain" description="ABC transporter" evidence="11">
    <location>
        <begin position="352"/>
        <end position="593"/>
    </location>
</feature>
<evidence type="ECO:0000256" key="3">
    <source>
        <dbReference type="ARBA" id="ARBA00022475"/>
    </source>
</evidence>
<evidence type="ECO:0000259" key="12">
    <source>
        <dbReference type="PROSITE" id="PS50929"/>
    </source>
</evidence>
<dbReference type="GO" id="GO:0005524">
    <property type="term" value="F:ATP binding"/>
    <property type="evidence" value="ECO:0007669"/>
    <property type="project" value="UniProtKB-KW"/>
</dbReference>
<dbReference type="InterPro" id="IPR011527">
    <property type="entry name" value="ABC1_TM_dom"/>
</dbReference>
<dbReference type="Gene3D" id="3.40.50.300">
    <property type="entry name" value="P-loop containing nucleotide triphosphate hydrolases"/>
    <property type="match status" value="1"/>
</dbReference>
<dbReference type="GO" id="GO:0015421">
    <property type="term" value="F:ABC-type oligopeptide transporter activity"/>
    <property type="evidence" value="ECO:0007669"/>
    <property type="project" value="TreeGrafter"/>
</dbReference>
<dbReference type="Gene3D" id="1.20.1560.10">
    <property type="entry name" value="ABC transporter type 1, transmembrane domain"/>
    <property type="match status" value="1"/>
</dbReference>
<dbReference type="GO" id="GO:0005886">
    <property type="term" value="C:plasma membrane"/>
    <property type="evidence" value="ECO:0007669"/>
    <property type="project" value="UniProtKB-SubCell"/>
</dbReference>
<reference evidence="13 14" key="1">
    <citation type="submission" date="2019-03" db="EMBL/GenBank/DDBJ databases">
        <title>Genomic analyses of the natural microbiome of Caenorhabditis elegans.</title>
        <authorList>
            <person name="Samuel B."/>
        </authorList>
    </citation>
    <scope>NUCLEOTIDE SEQUENCE [LARGE SCALE GENOMIC DNA]</scope>
    <source>
        <strain evidence="13 14">JUb65</strain>
    </source>
</reference>
<dbReference type="SUPFAM" id="SSF52540">
    <property type="entry name" value="P-loop containing nucleoside triphosphate hydrolases"/>
    <property type="match status" value="1"/>
</dbReference>
<dbReference type="InterPro" id="IPR039421">
    <property type="entry name" value="Type_1_exporter"/>
</dbReference>